<gene>
    <name evidence="1" type="ORF">QNH39_26530</name>
</gene>
<accession>A0AA95MT59</accession>
<sequence>MIQKAVTVLLSLGVIWMVLYGEAWLKKEVVDAVEIVEEIEADILVKYKAPSEENGVEPAAEGKLKVASAAGNAKKGTDSNLEGSAEHNRIIVTVETFWDYFETRIKHAN</sequence>
<name>A0AA95MT59_9BACI</name>
<dbReference type="EMBL" id="CP126114">
    <property type="protein sequence ID" value="WHY86088.1"/>
    <property type="molecule type" value="Genomic_DNA"/>
</dbReference>
<proteinExistence type="predicted"/>
<keyword evidence="2" id="KW-1185">Reference proteome</keyword>
<protein>
    <submittedName>
        <fullName evidence="1">Uncharacterized protein</fullName>
    </submittedName>
</protein>
<dbReference type="KEGG" id="nnv:QNH39_26530"/>
<evidence type="ECO:0000313" key="1">
    <source>
        <dbReference type="EMBL" id="WHY86088.1"/>
    </source>
</evidence>
<dbReference type="RefSeq" id="WP_066093637.1">
    <property type="nucleotide sequence ID" value="NZ_CP126114.1"/>
</dbReference>
<organism evidence="1 2">
    <name type="scientific">Neobacillus novalis</name>
    <dbReference type="NCBI Taxonomy" id="220687"/>
    <lineage>
        <taxon>Bacteria</taxon>
        <taxon>Bacillati</taxon>
        <taxon>Bacillota</taxon>
        <taxon>Bacilli</taxon>
        <taxon>Bacillales</taxon>
        <taxon>Bacillaceae</taxon>
        <taxon>Neobacillus</taxon>
    </lineage>
</organism>
<dbReference type="AlphaFoldDB" id="A0AA95MT59"/>
<reference evidence="1" key="1">
    <citation type="submission" date="2023-05" db="EMBL/GenBank/DDBJ databases">
        <title>Comparative genomics of Bacillaceae isolates and their secondary metabolite potential.</title>
        <authorList>
            <person name="Song L."/>
            <person name="Nielsen L.J."/>
            <person name="Mohite O."/>
            <person name="Xu X."/>
            <person name="Weber T."/>
            <person name="Kovacs A.T."/>
        </authorList>
    </citation>
    <scope>NUCLEOTIDE SEQUENCE</scope>
    <source>
        <strain evidence="1">XLM17</strain>
    </source>
</reference>
<dbReference type="Proteomes" id="UP001178288">
    <property type="component" value="Chromosome"/>
</dbReference>
<evidence type="ECO:0000313" key="2">
    <source>
        <dbReference type="Proteomes" id="UP001178288"/>
    </source>
</evidence>